<feature type="transmembrane region" description="Helical" evidence="1">
    <location>
        <begin position="31"/>
        <end position="52"/>
    </location>
</feature>
<organism evidence="2 3">
    <name type="scientific">Sphingomonas alpina</name>
    <dbReference type="NCBI Taxonomy" id="653931"/>
    <lineage>
        <taxon>Bacteria</taxon>
        <taxon>Pseudomonadati</taxon>
        <taxon>Pseudomonadota</taxon>
        <taxon>Alphaproteobacteria</taxon>
        <taxon>Sphingomonadales</taxon>
        <taxon>Sphingomonadaceae</taxon>
        <taxon>Sphingomonas</taxon>
    </lineage>
</organism>
<gene>
    <name evidence="2" type="ORF">H3Z74_14780</name>
</gene>
<dbReference type="EMBL" id="CP061038">
    <property type="protein sequence ID" value="QNQ08041.1"/>
    <property type="molecule type" value="Genomic_DNA"/>
</dbReference>
<name>A0A7H0LED8_9SPHN</name>
<keyword evidence="3" id="KW-1185">Reference proteome</keyword>
<dbReference type="Proteomes" id="UP000516148">
    <property type="component" value="Chromosome"/>
</dbReference>
<keyword evidence="1" id="KW-0472">Membrane</keyword>
<protein>
    <submittedName>
        <fullName evidence="2">Uncharacterized protein</fullName>
    </submittedName>
</protein>
<proteinExistence type="predicted"/>
<evidence type="ECO:0000313" key="3">
    <source>
        <dbReference type="Proteomes" id="UP000516148"/>
    </source>
</evidence>
<keyword evidence="1" id="KW-1133">Transmembrane helix</keyword>
<evidence type="ECO:0000256" key="1">
    <source>
        <dbReference type="SAM" id="Phobius"/>
    </source>
</evidence>
<reference evidence="2 3" key="1">
    <citation type="submission" date="2020-09" db="EMBL/GenBank/DDBJ databases">
        <title>Sphingomonas sp., a new species isolated from pork steak.</title>
        <authorList>
            <person name="Heidler von Heilborn D."/>
        </authorList>
    </citation>
    <scope>NUCLEOTIDE SEQUENCE [LARGE SCALE GENOMIC DNA]</scope>
    <source>
        <strain evidence="3">S8-3T</strain>
    </source>
</reference>
<evidence type="ECO:0000313" key="2">
    <source>
        <dbReference type="EMBL" id="QNQ08041.1"/>
    </source>
</evidence>
<dbReference type="KEGG" id="spap:H3Z74_14780"/>
<sequence length="90" mass="10102">MEGRVIPPPDLATPEGRATYRAELRGIARPIRYMGVILMLVGLALVLFRHFSMPALPSILPLVFIILGVLHMLAGIVVRLRYHQRRMSGE</sequence>
<dbReference type="AlphaFoldDB" id="A0A7H0LED8"/>
<keyword evidence="1" id="KW-0812">Transmembrane</keyword>
<accession>A0A7H0LED8</accession>
<feature type="transmembrane region" description="Helical" evidence="1">
    <location>
        <begin position="58"/>
        <end position="78"/>
    </location>
</feature>